<dbReference type="GO" id="GO:0016811">
    <property type="term" value="F:hydrolase activity, acting on carbon-nitrogen (but not peptide) bonds, in linear amides"/>
    <property type="evidence" value="ECO:0007669"/>
    <property type="project" value="TreeGrafter"/>
</dbReference>
<gene>
    <name evidence="1" type="ORF">KO353_03815</name>
</gene>
<dbReference type="RefSeq" id="WP_218286427.1">
    <property type="nucleotide sequence ID" value="NZ_CP076448.1"/>
</dbReference>
<evidence type="ECO:0000313" key="1">
    <source>
        <dbReference type="EMBL" id="QXM25371.1"/>
    </source>
</evidence>
<dbReference type="Pfam" id="PF02633">
    <property type="entry name" value="Creatininase"/>
    <property type="match status" value="1"/>
</dbReference>
<dbReference type="GO" id="GO:0009231">
    <property type="term" value="P:riboflavin biosynthetic process"/>
    <property type="evidence" value="ECO:0007669"/>
    <property type="project" value="TreeGrafter"/>
</dbReference>
<sequence>MPGEAPTLRVRLAELASAEVRERLARGPVLLLPMGSLEEQGPHAPMGDFLLADRLATLMAERAASAGIEALVLPPIPFGGADWFGSVPGGVSLRQTTLAALLEDVLSCLARHGSDRVLIVNGHSGNATTIDLVTRGIALAGRRLAPCLHLWRSLAARWEALGGDRATLGHGADPLWSVALALFPELCRPDLMRGPEPPPPVLGLPVTGFGTLDAFGLDVTVPIELDRIAPSGVVGGDPARGSAELGARAVAWIVEAGARLIAHLAAQR</sequence>
<dbReference type="AlphaFoldDB" id="A0A975U5B5"/>
<keyword evidence="2" id="KW-1185">Reference proteome</keyword>
<dbReference type="PANTHER" id="PTHR35005">
    <property type="entry name" value="3-DEHYDRO-SCYLLO-INOSOSE HYDROLASE"/>
    <property type="match status" value="1"/>
</dbReference>
<proteinExistence type="predicted"/>
<dbReference type="InterPro" id="IPR003785">
    <property type="entry name" value="Creatininase/forma_Hydrolase"/>
</dbReference>
<dbReference type="EMBL" id="CP076448">
    <property type="protein sequence ID" value="QXM25371.1"/>
    <property type="molecule type" value="Genomic_DNA"/>
</dbReference>
<dbReference type="KEGG" id="elio:KO353_03815"/>
<accession>A0A975U5B5</accession>
<dbReference type="Proteomes" id="UP000694001">
    <property type="component" value="Chromosome"/>
</dbReference>
<evidence type="ECO:0000313" key="2">
    <source>
        <dbReference type="Proteomes" id="UP000694001"/>
    </source>
</evidence>
<organism evidence="1 2">
    <name type="scientific">Elioraea tepida</name>
    <dbReference type="NCBI Taxonomy" id="2843330"/>
    <lineage>
        <taxon>Bacteria</taxon>
        <taxon>Pseudomonadati</taxon>
        <taxon>Pseudomonadota</taxon>
        <taxon>Alphaproteobacteria</taxon>
        <taxon>Acetobacterales</taxon>
        <taxon>Elioraeaceae</taxon>
        <taxon>Elioraea</taxon>
    </lineage>
</organism>
<reference evidence="1" key="1">
    <citation type="submission" date="2021-06" db="EMBL/GenBank/DDBJ databases">
        <title>Elioraea tepida, sp. nov., a moderately thermophilic aerobic anoxygenic phototrophic bacterium isolated from an alkaline siliceous hot spring mat community in Yellowstone National Park, WY, USA.</title>
        <authorList>
            <person name="Saini M.K."/>
            <person name="Yoshida S."/>
            <person name="Sebastian A."/>
            <person name="Hirose S."/>
            <person name="Hara E."/>
            <person name="Tamaki H."/>
            <person name="Soulier N.T."/>
            <person name="Albert I."/>
            <person name="Hanada S."/>
            <person name="Bryant D.A."/>
            <person name="Tank M."/>
        </authorList>
    </citation>
    <scope>NUCLEOTIDE SEQUENCE</scope>
    <source>
        <strain evidence="1">MS-P2</strain>
    </source>
</reference>
<dbReference type="PANTHER" id="PTHR35005:SF1">
    <property type="entry name" value="2-AMINO-5-FORMYLAMINO-6-RIBOSYLAMINOPYRIMIDIN-4(3H)-ONE 5'-MONOPHOSPHATE DEFORMYLASE"/>
    <property type="match status" value="1"/>
</dbReference>
<protein>
    <submittedName>
        <fullName evidence="1">Creatininase family protein</fullName>
    </submittedName>
</protein>
<name>A0A975U5B5_9PROT</name>